<feature type="region of interest" description="Disordered" evidence="1">
    <location>
        <begin position="16"/>
        <end position="37"/>
    </location>
</feature>
<organism evidence="2 3">
    <name type="scientific">Nocardioides aromaticivorans</name>
    <dbReference type="NCBI Taxonomy" id="200618"/>
    <lineage>
        <taxon>Bacteria</taxon>
        <taxon>Bacillati</taxon>
        <taxon>Actinomycetota</taxon>
        <taxon>Actinomycetes</taxon>
        <taxon>Propionibacteriales</taxon>
        <taxon>Nocardioidaceae</taxon>
        <taxon>Nocardioides</taxon>
    </lineage>
</organism>
<accession>A0A7Z0CN65</accession>
<reference evidence="2 3" key="1">
    <citation type="submission" date="2020-07" db="EMBL/GenBank/DDBJ databases">
        <title>Sequencing the genomes of 1000 actinobacteria strains.</title>
        <authorList>
            <person name="Klenk H.-P."/>
        </authorList>
    </citation>
    <scope>NUCLEOTIDE SEQUENCE [LARGE SCALE GENOMIC DNA]</scope>
    <source>
        <strain evidence="2 3">DSM 15131</strain>
    </source>
</reference>
<name>A0A7Z0CN65_9ACTN</name>
<proteinExistence type="predicted"/>
<evidence type="ECO:0000313" key="3">
    <source>
        <dbReference type="Proteomes" id="UP000562045"/>
    </source>
</evidence>
<evidence type="ECO:0000313" key="2">
    <source>
        <dbReference type="EMBL" id="NYI44595.1"/>
    </source>
</evidence>
<gene>
    <name evidence="2" type="ORF">BJ993_001675</name>
</gene>
<dbReference type="AlphaFoldDB" id="A0A7Z0CN65"/>
<dbReference type="EMBL" id="JACBZM010000001">
    <property type="protein sequence ID" value="NYI44595.1"/>
    <property type="molecule type" value="Genomic_DNA"/>
</dbReference>
<evidence type="ECO:0000256" key="1">
    <source>
        <dbReference type="SAM" id="MobiDB-lite"/>
    </source>
</evidence>
<sequence>MSRGRAWGWAAALREGSTTPWREWPDDGSADGEPLAGDLPGAQQLGLLRRLNVAAEAAGRRVPVAMADRVLAAGVSGRGRGELPLLGADDPERFGPRPVDPDTLPDDELLRVAAGLIADDVAATAGAPTPEPTLVERARAARRPWTKAFVVVGVQWRADSVRAGLAAAGRPQGGRRPTAYLLADDLATVLVHAWTARAFDQGGPTWHDFLRNSSSFGHLPPRADLPRMARSATHKYGADRVTVVLDPAALAAELGTARLQEPPRLGANAIDLVRRVGEPLGLLVDRAERPELLRAALAPRLAGRGGAAPTVPARFGGWLSSMAERTRHDLEAAGYPVLGDLDRLLPGPLPAEPVAPVDAEVLALALGLLLDPVTTQQEADA</sequence>
<protein>
    <submittedName>
        <fullName evidence="2">Uncharacterized protein</fullName>
    </submittedName>
</protein>
<dbReference type="RefSeq" id="WP_179648403.1">
    <property type="nucleotide sequence ID" value="NZ_JACBZM010000001.1"/>
</dbReference>
<dbReference type="Proteomes" id="UP000562045">
    <property type="component" value="Unassembled WGS sequence"/>
</dbReference>
<comment type="caution">
    <text evidence="2">The sequence shown here is derived from an EMBL/GenBank/DDBJ whole genome shotgun (WGS) entry which is preliminary data.</text>
</comment>